<evidence type="ECO:0000313" key="1">
    <source>
        <dbReference type="EMBL" id="WXB95892.1"/>
    </source>
</evidence>
<reference evidence="1 2" key="1">
    <citation type="submission" date="2024-02" db="EMBL/GenBank/DDBJ databases">
        <title>Seven novel Bacillus-like species.</title>
        <authorList>
            <person name="Liu G."/>
        </authorList>
    </citation>
    <scope>NUCLEOTIDE SEQUENCE [LARGE SCALE GENOMIC DNA]</scope>
    <source>
        <strain evidence="1 2">FJAT-52054</strain>
    </source>
</reference>
<gene>
    <name evidence="1" type="ORF">WCV65_15185</name>
</gene>
<dbReference type="Proteomes" id="UP001377337">
    <property type="component" value="Chromosome"/>
</dbReference>
<dbReference type="RefSeq" id="WP_338777599.1">
    <property type="nucleotide sequence ID" value="NZ_CP147407.1"/>
</dbReference>
<organism evidence="1 2">
    <name type="scientific">Metabacillus sediminis</name>
    <dbReference type="NCBI Taxonomy" id="3117746"/>
    <lineage>
        <taxon>Bacteria</taxon>
        <taxon>Bacillati</taxon>
        <taxon>Bacillota</taxon>
        <taxon>Bacilli</taxon>
        <taxon>Bacillales</taxon>
        <taxon>Bacillaceae</taxon>
        <taxon>Metabacillus</taxon>
    </lineage>
</organism>
<name>A0ABZ2NDQ8_9BACI</name>
<protein>
    <submittedName>
        <fullName evidence="1">Uncharacterized protein</fullName>
    </submittedName>
</protein>
<sequence>MVYGCCLICLLKKCTCTTTYEPITVELPALPGLDSLPQCLLFYLDNCFSEEQKSRITQTIAGVISFWQEFYEEKAAAGTLSAGTASVQSRLVKNIDFIKNIDLNAGLGPFSQSFREWANNRRNVMSGEEALDSAMELLTQRFKDIGEGHALAKFTLGDQETSSSKAGWKADGQVRDTLSTIINPAALNKAISDLELIGSLLRTWFR</sequence>
<evidence type="ECO:0000313" key="2">
    <source>
        <dbReference type="Proteomes" id="UP001377337"/>
    </source>
</evidence>
<proteinExistence type="predicted"/>
<dbReference type="EMBL" id="CP147407">
    <property type="protein sequence ID" value="WXB95892.1"/>
    <property type="molecule type" value="Genomic_DNA"/>
</dbReference>
<accession>A0ABZ2NDQ8</accession>
<keyword evidence="2" id="KW-1185">Reference proteome</keyword>